<feature type="region of interest" description="Disordered" evidence="1">
    <location>
        <begin position="1"/>
        <end position="40"/>
    </location>
</feature>
<sequence>MDHLEQIKSLQRFKDKKESRDRLLPCSDPGPRDENGDQRSRHILHLMEANKEEAVDSFEVKMKDNNVECY</sequence>
<feature type="compositionally biased region" description="Basic and acidic residues" evidence="1">
    <location>
        <begin position="30"/>
        <end position="40"/>
    </location>
</feature>
<proteinExistence type="predicted"/>
<dbReference type="AlphaFoldDB" id="A0ABC8IUE3"/>
<reference evidence="2 3" key="1">
    <citation type="submission" date="2022-03" db="EMBL/GenBank/DDBJ databases">
        <authorList>
            <person name="Macdonald S."/>
            <person name="Ahmed S."/>
            <person name="Newling K."/>
        </authorList>
    </citation>
    <scope>NUCLEOTIDE SEQUENCE [LARGE SCALE GENOMIC DNA]</scope>
</reference>
<gene>
    <name evidence="2" type="ORF">ERUC_LOCUS2927</name>
</gene>
<accession>A0ABC8IUE3</accession>
<comment type="caution">
    <text evidence="2">The sequence shown here is derived from an EMBL/GenBank/DDBJ whole genome shotgun (WGS) entry which is preliminary data.</text>
</comment>
<organism evidence="2 3">
    <name type="scientific">Eruca vesicaria subsp. sativa</name>
    <name type="common">Garden rocket</name>
    <name type="synonym">Eruca sativa</name>
    <dbReference type="NCBI Taxonomy" id="29727"/>
    <lineage>
        <taxon>Eukaryota</taxon>
        <taxon>Viridiplantae</taxon>
        <taxon>Streptophyta</taxon>
        <taxon>Embryophyta</taxon>
        <taxon>Tracheophyta</taxon>
        <taxon>Spermatophyta</taxon>
        <taxon>Magnoliopsida</taxon>
        <taxon>eudicotyledons</taxon>
        <taxon>Gunneridae</taxon>
        <taxon>Pentapetalae</taxon>
        <taxon>rosids</taxon>
        <taxon>malvids</taxon>
        <taxon>Brassicales</taxon>
        <taxon>Brassicaceae</taxon>
        <taxon>Brassiceae</taxon>
        <taxon>Eruca</taxon>
    </lineage>
</organism>
<keyword evidence="3" id="KW-1185">Reference proteome</keyword>
<evidence type="ECO:0000313" key="2">
    <source>
        <dbReference type="EMBL" id="CAH8301220.1"/>
    </source>
</evidence>
<name>A0ABC8IUE3_ERUVS</name>
<protein>
    <submittedName>
        <fullName evidence="2">Uncharacterized protein</fullName>
    </submittedName>
</protein>
<dbReference type="Proteomes" id="UP001642260">
    <property type="component" value="Unassembled WGS sequence"/>
</dbReference>
<evidence type="ECO:0000313" key="3">
    <source>
        <dbReference type="Proteomes" id="UP001642260"/>
    </source>
</evidence>
<feature type="compositionally biased region" description="Basic and acidic residues" evidence="1">
    <location>
        <begin position="1"/>
        <end position="23"/>
    </location>
</feature>
<dbReference type="EMBL" id="CAKOAT010055155">
    <property type="protein sequence ID" value="CAH8301220.1"/>
    <property type="molecule type" value="Genomic_DNA"/>
</dbReference>
<evidence type="ECO:0000256" key="1">
    <source>
        <dbReference type="SAM" id="MobiDB-lite"/>
    </source>
</evidence>